<feature type="region of interest" description="Disordered" evidence="1">
    <location>
        <begin position="36"/>
        <end position="129"/>
    </location>
</feature>
<organism evidence="2 3">
    <name type="scientific">Parathielavia hyrcaniae</name>
    <dbReference type="NCBI Taxonomy" id="113614"/>
    <lineage>
        <taxon>Eukaryota</taxon>
        <taxon>Fungi</taxon>
        <taxon>Dikarya</taxon>
        <taxon>Ascomycota</taxon>
        <taxon>Pezizomycotina</taxon>
        <taxon>Sordariomycetes</taxon>
        <taxon>Sordariomycetidae</taxon>
        <taxon>Sordariales</taxon>
        <taxon>Chaetomiaceae</taxon>
        <taxon>Parathielavia</taxon>
    </lineage>
</organism>
<dbReference type="AlphaFoldDB" id="A0AAN6T1B6"/>
<dbReference type="Proteomes" id="UP001305647">
    <property type="component" value="Unassembled WGS sequence"/>
</dbReference>
<accession>A0AAN6T1B6</accession>
<evidence type="ECO:0000313" key="2">
    <source>
        <dbReference type="EMBL" id="KAK4101128.1"/>
    </source>
</evidence>
<name>A0AAN6T1B6_9PEZI</name>
<reference evidence="2" key="1">
    <citation type="journal article" date="2023" name="Mol. Phylogenet. Evol.">
        <title>Genome-scale phylogeny and comparative genomics of the fungal order Sordariales.</title>
        <authorList>
            <person name="Hensen N."/>
            <person name="Bonometti L."/>
            <person name="Westerberg I."/>
            <person name="Brannstrom I.O."/>
            <person name="Guillou S."/>
            <person name="Cros-Aarteil S."/>
            <person name="Calhoun S."/>
            <person name="Haridas S."/>
            <person name="Kuo A."/>
            <person name="Mondo S."/>
            <person name="Pangilinan J."/>
            <person name="Riley R."/>
            <person name="LaButti K."/>
            <person name="Andreopoulos B."/>
            <person name="Lipzen A."/>
            <person name="Chen C."/>
            <person name="Yan M."/>
            <person name="Daum C."/>
            <person name="Ng V."/>
            <person name="Clum A."/>
            <person name="Steindorff A."/>
            <person name="Ohm R.A."/>
            <person name="Martin F."/>
            <person name="Silar P."/>
            <person name="Natvig D.O."/>
            <person name="Lalanne C."/>
            <person name="Gautier V."/>
            <person name="Ament-Velasquez S.L."/>
            <person name="Kruys A."/>
            <person name="Hutchinson M.I."/>
            <person name="Powell A.J."/>
            <person name="Barry K."/>
            <person name="Miller A.N."/>
            <person name="Grigoriev I.V."/>
            <person name="Debuchy R."/>
            <person name="Gladieux P."/>
            <person name="Hiltunen Thoren M."/>
            <person name="Johannesson H."/>
        </authorList>
    </citation>
    <scope>NUCLEOTIDE SEQUENCE</scope>
    <source>
        <strain evidence="2">CBS 757.83</strain>
    </source>
</reference>
<evidence type="ECO:0000313" key="3">
    <source>
        <dbReference type="Proteomes" id="UP001305647"/>
    </source>
</evidence>
<reference evidence="2" key="2">
    <citation type="submission" date="2023-05" db="EMBL/GenBank/DDBJ databases">
        <authorList>
            <consortium name="Lawrence Berkeley National Laboratory"/>
            <person name="Steindorff A."/>
            <person name="Hensen N."/>
            <person name="Bonometti L."/>
            <person name="Westerberg I."/>
            <person name="Brannstrom I.O."/>
            <person name="Guillou S."/>
            <person name="Cros-Aarteil S."/>
            <person name="Calhoun S."/>
            <person name="Haridas S."/>
            <person name="Kuo A."/>
            <person name="Mondo S."/>
            <person name="Pangilinan J."/>
            <person name="Riley R."/>
            <person name="Labutti K."/>
            <person name="Andreopoulos B."/>
            <person name="Lipzen A."/>
            <person name="Chen C."/>
            <person name="Yanf M."/>
            <person name="Daum C."/>
            <person name="Ng V."/>
            <person name="Clum A."/>
            <person name="Ohm R."/>
            <person name="Martin F."/>
            <person name="Silar P."/>
            <person name="Natvig D."/>
            <person name="Lalanne C."/>
            <person name="Gautier V."/>
            <person name="Ament-Velasquez S.L."/>
            <person name="Kruys A."/>
            <person name="Hutchinson M.I."/>
            <person name="Powell A.J."/>
            <person name="Barry K."/>
            <person name="Miller A.N."/>
            <person name="Grigoriev I.V."/>
            <person name="Debuchy R."/>
            <person name="Gladieux P."/>
            <person name="Thoren M.H."/>
            <person name="Johannesson H."/>
        </authorList>
    </citation>
    <scope>NUCLEOTIDE SEQUENCE</scope>
    <source>
        <strain evidence="2">CBS 757.83</strain>
    </source>
</reference>
<feature type="region of interest" description="Disordered" evidence="1">
    <location>
        <begin position="207"/>
        <end position="253"/>
    </location>
</feature>
<feature type="compositionally biased region" description="Low complexity" evidence="1">
    <location>
        <begin position="110"/>
        <end position="122"/>
    </location>
</feature>
<evidence type="ECO:0000256" key="1">
    <source>
        <dbReference type="SAM" id="MobiDB-lite"/>
    </source>
</evidence>
<proteinExistence type="predicted"/>
<gene>
    <name evidence="2" type="ORF">N658DRAFT_496829</name>
</gene>
<protein>
    <submittedName>
        <fullName evidence="2">Uncharacterized protein</fullName>
    </submittedName>
</protein>
<feature type="compositionally biased region" description="Polar residues" evidence="1">
    <location>
        <begin position="99"/>
        <end position="109"/>
    </location>
</feature>
<keyword evidence="3" id="KW-1185">Reference proteome</keyword>
<sequence>MRQAARRVAIENSRLRALLSSRGVTSEQVDQYLASFDSQPSADVPTMALASRPQEVPNPGPLHQHRPRQSQLHQNDRESSYSAHSSSGPYGGEPGMAASQPSPHTNSTGQPSSAQPSPADDSAGFDESASVCYPSNHPISALDTLAVVADASIRQTCCGPTTQCTPAGDGLVSGHVSSRAEPTLGGGGVGDVRKTCCGPTTQCTPVDDGAVEGHVPPRTEPTSNGGCGGRDGAPSLESPMPDSTDSPSAATTGSHLEMSCTAAAHIMANIYRDGNEERAREAMGCSGSEECFVKNTVLFQLLDNSGAL</sequence>
<dbReference type="EMBL" id="MU863637">
    <property type="protein sequence ID" value="KAK4101128.1"/>
    <property type="molecule type" value="Genomic_DNA"/>
</dbReference>
<feature type="compositionally biased region" description="Polar residues" evidence="1">
    <location>
        <begin position="241"/>
        <end position="253"/>
    </location>
</feature>
<comment type="caution">
    <text evidence="2">The sequence shown here is derived from an EMBL/GenBank/DDBJ whole genome shotgun (WGS) entry which is preliminary data.</text>
</comment>